<dbReference type="EMBL" id="CP092109">
    <property type="protein sequence ID" value="UWZ77961.1"/>
    <property type="molecule type" value="Genomic_DNA"/>
</dbReference>
<sequence>MSKFDHMTKEQLIALLERREREAAYGLVWEREEIEPDRYLNDDFVALDLDLELSQGASPYRNLIIEGDNFDALRYLRMTHSGKVKCIYIDPPYNTGNRDFVYNDRFFDKTNRFRHSTWLEFMSQRLMLARDLLHPDGVIFVSIDDNELFPLGMLMHRVFGEKNFVANCIWQKRYSRENRETIGDAHEYLLVYAANSERFKVVRNLVPPTEDQAKVYKNTNKDPKGRWRAIPMTAQGYRPNQMYEITTPTGVIHRPPEGRCWSMIESQYLKLLEEGRIYFGKSGDSQPSVIRYLSEVEGFVPWTWWPHEEVGHTDEARKEIQNFFGTQTAFQTPKPVRLIERILRIATGPGDLILDFFAGSGTTAHAVLKLNAEDSGQRRFILVSNAEATEEQPDKNLCRDVCAERVRRVIEGYSNRKGESVAGLGGDFAYLRSRLLPRHRLDVQLEHDQVWHALQMLHDHPLRAWSEGSLGWSEVQDHALGYLADLRNTTVKRVQQRLGDWQTEAVIYCWAPDRLAAMLPGVEARPIPETLAERFGRGRNHSRKDEVQ</sequence>
<organism evidence="8 9">
    <name type="scientific">Geoalkalibacter halelectricus</name>
    <dbReference type="NCBI Taxonomy" id="2847045"/>
    <lineage>
        <taxon>Bacteria</taxon>
        <taxon>Pseudomonadati</taxon>
        <taxon>Thermodesulfobacteriota</taxon>
        <taxon>Desulfuromonadia</taxon>
        <taxon>Desulfuromonadales</taxon>
        <taxon>Geoalkalibacteraceae</taxon>
        <taxon>Geoalkalibacter</taxon>
    </lineage>
</organism>
<dbReference type="Pfam" id="PF01555">
    <property type="entry name" value="N6_N4_Mtase"/>
    <property type="match status" value="1"/>
</dbReference>
<name>A0ABY5ZL15_9BACT</name>
<dbReference type="SUPFAM" id="SSF53335">
    <property type="entry name" value="S-adenosyl-L-methionine-dependent methyltransferases"/>
    <property type="match status" value="1"/>
</dbReference>
<accession>A0ABY5ZL15</accession>
<dbReference type="PROSITE" id="PS00092">
    <property type="entry name" value="N6_MTASE"/>
    <property type="match status" value="1"/>
</dbReference>
<evidence type="ECO:0000313" key="8">
    <source>
        <dbReference type="EMBL" id="UWZ77961.1"/>
    </source>
</evidence>
<feature type="domain" description="DNA methylase N-4/N-6" evidence="7">
    <location>
        <begin position="84"/>
        <end position="373"/>
    </location>
</feature>
<reference evidence="8" key="1">
    <citation type="journal article" date="2022" name="Environ. Microbiol.">
        <title>Geoalkalibacter halelectricus SAP #1 sp. nov. possessing extracellular electron transfer and mineral#reducing capabilities from a haloalkaline environment.</title>
        <authorList>
            <person name="Yadav S."/>
            <person name="Singh R."/>
            <person name="Sundharam S.S."/>
            <person name="Chaudhary S."/>
            <person name="Krishnamurthi S."/>
            <person name="Patil S.A."/>
        </authorList>
    </citation>
    <scope>NUCLEOTIDE SEQUENCE</scope>
    <source>
        <strain evidence="8">SAP-1</strain>
    </source>
</reference>
<dbReference type="Gene3D" id="3.40.50.150">
    <property type="entry name" value="Vaccinia Virus protein VP39"/>
    <property type="match status" value="1"/>
</dbReference>
<dbReference type="InterPro" id="IPR002295">
    <property type="entry name" value="N4/N6-MTase_EcoPI_Mod-like"/>
</dbReference>
<dbReference type="RefSeq" id="WP_260746310.1">
    <property type="nucleotide sequence ID" value="NZ_CP092109.1"/>
</dbReference>
<dbReference type="EC" id="2.1.1.72" evidence="2"/>
<keyword evidence="5" id="KW-0949">S-adenosyl-L-methionine</keyword>
<gene>
    <name evidence="8" type="ORF">L9S41_09620</name>
</gene>
<keyword evidence="9" id="KW-1185">Reference proteome</keyword>
<evidence type="ECO:0000256" key="2">
    <source>
        <dbReference type="ARBA" id="ARBA00011900"/>
    </source>
</evidence>
<evidence type="ECO:0000256" key="3">
    <source>
        <dbReference type="ARBA" id="ARBA00022603"/>
    </source>
</evidence>
<evidence type="ECO:0000259" key="7">
    <source>
        <dbReference type="Pfam" id="PF01555"/>
    </source>
</evidence>
<keyword evidence="3" id="KW-0489">Methyltransferase</keyword>
<evidence type="ECO:0000313" key="9">
    <source>
        <dbReference type="Proteomes" id="UP001060414"/>
    </source>
</evidence>
<dbReference type="PRINTS" id="PR00506">
    <property type="entry name" value="D21N6MTFRASE"/>
</dbReference>
<comment type="similarity">
    <text evidence="1">Belongs to the N(4)/N(6)-methyltransferase family.</text>
</comment>
<evidence type="ECO:0000256" key="4">
    <source>
        <dbReference type="ARBA" id="ARBA00022679"/>
    </source>
</evidence>
<protein>
    <recommendedName>
        <fullName evidence="2">site-specific DNA-methyltransferase (adenine-specific)</fullName>
        <ecNumber evidence="2">2.1.1.72</ecNumber>
    </recommendedName>
</protein>
<comment type="catalytic activity">
    <reaction evidence="6">
        <text>a 2'-deoxyadenosine in DNA + S-adenosyl-L-methionine = an N(6)-methyl-2'-deoxyadenosine in DNA + S-adenosyl-L-homocysteine + H(+)</text>
        <dbReference type="Rhea" id="RHEA:15197"/>
        <dbReference type="Rhea" id="RHEA-COMP:12418"/>
        <dbReference type="Rhea" id="RHEA-COMP:12419"/>
        <dbReference type="ChEBI" id="CHEBI:15378"/>
        <dbReference type="ChEBI" id="CHEBI:57856"/>
        <dbReference type="ChEBI" id="CHEBI:59789"/>
        <dbReference type="ChEBI" id="CHEBI:90615"/>
        <dbReference type="ChEBI" id="CHEBI:90616"/>
        <dbReference type="EC" id="2.1.1.72"/>
    </reaction>
</comment>
<proteinExistence type="inferred from homology"/>
<dbReference type="InterPro" id="IPR029063">
    <property type="entry name" value="SAM-dependent_MTases_sf"/>
</dbReference>
<keyword evidence="4" id="KW-0808">Transferase</keyword>
<evidence type="ECO:0000256" key="1">
    <source>
        <dbReference type="ARBA" id="ARBA00006594"/>
    </source>
</evidence>
<dbReference type="InterPro" id="IPR002941">
    <property type="entry name" value="DNA_methylase_N4/N6"/>
</dbReference>
<dbReference type="InterPro" id="IPR002052">
    <property type="entry name" value="DNA_methylase_N6_adenine_CS"/>
</dbReference>
<dbReference type="Proteomes" id="UP001060414">
    <property type="component" value="Chromosome"/>
</dbReference>
<evidence type="ECO:0000256" key="6">
    <source>
        <dbReference type="ARBA" id="ARBA00047942"/>
    </source>
</evidence>
<evidence type="ECO:0000256" key="5">
    <source>
        <dbReference type="ARBA" id="ARBA00022691"/>
    </source>
</evidence>